<dbReference type="InterPro" id="IPR034294">
    <property type="entry name" value="Aquaporin_transptr"/>
</dbReference>
<accession>A0A7J0EY59</accession>
<dbReference type="Pfam" id="PF00230">
    <property type="entry name" value="MIP"/>
    <property type="match status" value="1"/>
</dbReference>
<name>A0A7J0EY59_9ERIC</name>
<evidence type="ECO:0000256" key="1">
    <source>
        <dbReference type="ARBA" id="ARBA00004141"/>
    </source>
</evidence>
<evidence type="ECO:0000313" key="6">
    <source>
        <dbReference type="EMBL" id="GFY91381.1"/>
    </source>
</evidence>
<comment type="subcellular location">
    <subcellularLocation>
        <location evidence="1">Membrane</location>
        <topology evidence="1">Multi-pass membrane protein</topology>
    </subcellularLocation>
</comment>
<protein>
    <submittedName>
        <fullName evidence="6">Uncharacterized protein</fullName>
    </submittedName>
</protein>
<dbReference type="AlphaFoldDB" id="A0A7J0EY59"/>
<sequence>MNPARSIGPALVARNGKHLWIYIVAPVLGTITASMLYSLLRLPASKNPDKGSQTEYN</sequence>
<evidence type="ECO:0000256" key="5">
    <source>
        <dbReference type="SAM" id="Phobius"/>
    </source>
</evidence>
<keyword evidence="4 5" id="KW-0472">Membrane</keyword>
<keyword evidence="3 5" id="KW-1133">Transmembrane helix</keyword>
<organism evidence="6 7">
    <name type="scientific">Actinidia rufa</name>
    <dbReference type="NCBI Taxonomy" id="165716"/>
    <lineage>
        <taxon>Eukaryota</taxon>
        <taxon>Viridiplantae</taxon>
        <taxon>Streptophyta</taxon>
        <taxon>Embryophyta</taxon>
        <taxon>Tracheophyta</taxon>
        <taxon>Spermatophyta</taxon>
        <taxon>Magnoliopsida</taxon>
        <taxon>eudicotyledons</taxon>
        <taxon>Gunneridae</taxon>
        <taxon>Pentapetalae</taxon>
        <taxon>asterids</taxon>
        <taxon>Ericales</taxon>
        <taxon>Actinidiaceae</taxon>
        <taxon>Actinidia</taxon>
    </lineage>
</organism>
<evidence type="ECO:0000256" key="3">
    <source>
        <dbReference type="ARBA" id="ARBA00022989"/>
    </source>
</evidence>
<evidence type="ECO:0000313" key="7">
    <source>
        <dbReference type="Proteomes" id="UP000585474"/>
    </source>
</evidence>
<reference evidence="6 7" key="1">
    <citation type="submission" date="2019-07" db="EMBL/GenBank/DDBJ databases">
        <title>De Novo Assembly of kiwifruit Actinidia rufa.</title>
        <authorList>
            <person name="Sugita-Konishi S."/>
            <person name="Sato K."/>
            <person name="Mori E."/>
            <person name="Abe Y."/>
            <person name="Kisaki G."/>
            <person name="Hamano K."/>
            <person name="Suezawa K."/>
            <person name="Otani M."/>
            <person name="Fukuda T."/>
            <person name="Manabe T."/>
            <person name="Gomi K."/>
            <person name="Tabuchi M."/>
            <person name="Akimitsu K."/>
            <person name="Kataoka I."/>
        </authorList>
    </citation>
    <scope>NUCLEOTIDE SEQUENCE [LARGE SCALE GENOMIC DNA]</scope>
    <source>
        <strain evidence="7">cv. Fuchu</strain>
    </source>
</reference>
<dbReference type="InterPro" id="IPR000425">
    <property type="entry name" value="MIP"/>
</dbReference>
<dbReference type="OrthoDB" id="3222at2759"/>
<evidence type="ECO:0000256" key="2">
    <source>
        <dbReference type="ARBA" id="ARBA00022692"/>
    </source>
</evidence>
<dbReference type="PANTHER" id="PTHR45724:SF21">
    <property type="entry name" value="MAJOR INTRINSIC PROTEIN"/>
    <property type="match status" value="1"/>
</dbReference>
<evidence type="ECO:0000256" key="4">
    <source>
        <dbReference type="ARBA" id="ARBA00023136"/>
    </source>
</evidence>
<dbReference type="Proteomes" id="UP000585474">
    <property type="component" value="Unassembled WGS sequence"/>
</dbReference>
<comment type="caution">
    <text evidence="6">The sequence shown here is derived from an EMBL/GenBank/DDBJ whole genome shotgun (WGS) entry which is preliminary data.</text>
</comment>
<dbReference type="PANTHER" id="PTHR45724">
    <property type="entry name" value="AQUAPORIN NIP2-1"/>
    <property type="match status" value="1"/>
</dbReference>
<dbReference type="Gene3D" id="1.20.1080.10">
    <property type="entry name" value="Glycerol uptake facilitator protein"/>
    <property type="match status" value="1"/>
</dbReference>
<dbReference type="GO" id="GO:0016020">
    <property type="term" value="C:membrane"/>
    <property type="evidence" value="ECO:0007669"/>
    <property type="project" value="UniProtKB-SubCell"/>
</dbReference>
<dbReference type="GO" id="GO:0015267">
    <property type="term" value="F:channel activity"/>
    <property type="evidence" value="ECO:0007669"/>
    <property type="project" value="InterPro"/>
</dbReference>
<dbReference type="EMBL" id="BJWL01000007">
    <property type="protein sequence ID" value="GFY91381.1"/>
    <property type="molecule type" value="Genomic_DNA"/>
</dbReference>
<proteinExistence type="predicted"/>
<keyword evidence="2 5" id="KW-0812">Transmembrane</keyword>
<dbReference type="InterPro" id="IPR023271">
    <property type="entry name" value="Aquaporin-like"/>
</dbReference>
<gene>
    <name evidence="6" type="ORF">Acr_07g0015770</name>
</gene>
<keyword evidence="7" id="KW-1185">Reference proteome</keyword>
<feature type="transmembrane region" description="Helical" evidence="5">
    <location>
        <begin position="20"/>
        <end position="40"/>
    </location>
</feature>
<dbReference type="SUPFAM" id="SSF81338">
    <property type="entry name" value="Aquaporin-like"/>
    <property type="match status" value="1"/>
</dbReference>